<dbReference type="Gene3D" id="3.40.50.150">
    <property type="entry name" value="Vaccinia Virus protein VP39"/>
    <property type="match status" value="2"/>
</dbReference>
<dbReference type="InterPro" id="IPR012263">
    <property type="entry name" value="M_m6A_EcoRV"/>
</dbReference>
<name>A0ABT0R5U7_9BACT</name>
<dbReference type="PANTHER" id="PTHR30481:SF4">
    <property type="entry name" value="SITE-SPECIFIC DNA-METHYLTRANSFERASE (ADENINE-SPECIFIC)"/>
    <property type="match status" value="1"/>
</dbReference>
<dbReference type="InterPro" id="IPR012327">
    <property type="entry name" value="MeTrfase_D12"/>
</dbReference>
<dbReference type="PIRSF" id="PIRSF000398">
    <property type="entry name" value="M_m6A_EcoRV"/>
    <property type="match status" value="1"/>
</dbReference>
<evidence type="ECO:0000256" key="2">
    <source>
        <dbReference type="ARBA" id="ARBA00022679"/>
    </source>
</evidence>
<dbReference type="GeneID" id="84023030"/>
<keyword evidence="5" id="KW-1185">Reference proteome</keyword>
<evidence type="ECO:0000313" key="5">
    <source>
        <dbReference type="Proteomes" id="UP001202031"/>
    </source>
</evidence>
<evidence type="ECO:0000256" key="1">
    <source>
        <dbReference type="ARBA" id="ARBA00022603"/>
    </source>
</evidence>
<organism evidence="4 5">
    <name type="scientific">Akkermansia massiliensis</name>
    <dbReference type="NCBI Taxonomy" id="2927224"/>
    <lineage>
        <taxon>Bacteria</taxon>
        <taxon>Pseudomonadati</taxon>
        <taxon>Verrucomicrobiota</taxon>
        <taxon>Verrucomicrobiia</taxon>
        <taxon>Verrucomicrobiales</taxon>
        <taxon>Akkermansiaceae</taxon>
        <taxon>Akkermansia</taxon>
    </lineage>
</organism>
<keyword evidence="1 4" id="KW-0489">Methyltransferase</keyword>
<dbReference type="RefSeq" id="WP_249853086.1">
    <property type="nucleotide sequence ID" value="NZ_JAMGSI010000001.1"/>
</dbReference>
<reference evidence="4 5" key="1">
    <citation type="submission" date="2022-03" db="EMBL/GenBank/DDBJ databases">
        <title>Taxonomic description of new species and reclassification of some bacterial strains.</title>
        <authorList>
            <person name="Ndongo S."/>
        </authorList>
    </citation>
    <scope>NUCLEOTIDE SEQUENCE [LARGE SCALE GENOMIC DNA]</scope>
    <source>
        <strain evidence="4 5">Marseille-P6666</strain>
    </source>
</reference>
<dbReference type="EMBL" id="JAMGSI010000001">
    <property type="protein sequence ID" value="MCL6656505.1"/>
    <property type="molecule type" value="Genomic_DNA"/>
</dbReference>
<dbReference type="InterPro" id="IPR029063">
    <property type="entry name" value="SAM-dependent_MTases_sf"/>
</dbReference>
<dbReference type="SUPFAM" id="SSF53335">
    <property type="entry name" value="S-adenosyl-L-methionine-dependent methyltransferases"/>
    <property type="match status" value="1"/>
</dbReference>
<comment type="caution">
    <text evidence="4">The sequence shown here is derived from an EMBL/GenBank/DDBJ whole genome shotgun (WGS) entry which is preliminary data.</text>
</comment>
<dbReference type="Pfam" id="PF02086">
    <property type="entry name" value="MethyltransfD12"/>
    <property type="match status" value="1"/>
</dbReference>
<evidence type="ECO:0000313" key="4">
    <source>
        <dbReference type="EMBL" id="MCL6656505.1"/>
    </source>
</evidence>
<dbReference type="GO" id="GO:0032259">
    <property type="term" value="P:methylation"/>
    <property type="evidence" value="ECO:0007669"/>
    <property type="project" value="UniProtKB-KW"/>
</dbReference>
<dbReference type="Proteomes" id="UP001202031">
    <property type="component" value="Unassembled WGS sequence"/>
</dbReference>
<dbReference type="GO" id="GO:0008168">
    <property type="term" value="F:methyltransferase activity"/>
    <property type="evidence" value="ECO:0007669"/>
    <property type="project" value="UniProtKB-KW"/>
</dbReference>
<sequence>MNTRAPRKRALARYIGGKNRIAPWIISFFPPHKIYVEPFGGSGAVLLNKQPAWMEIYNDLYDRVVNFFEVLRDPEKSARLASLLELTPYAQTAYARSFEIAEDPVEDALRFAVNSMMSYGGGIYKPGFKRDGILRTTPYPKTWREYPDVVRECAAELRNRNIEINNMDALQVMSRYDTPDTLHYVDPPYVQSTRGNRVRYVHEYDQQDHERLLVFLKTLKGKVILSGYDSELYDRHLDGWRKECKVAHDTQGGKKIECLWLNYNPQLTLF</sequence>
<keyword evidence="3" id="KW-0949">S-adenosyl-L-methionine</keyword>
<evidence type="ECO:0000256" key="3">
    <source>
        <dbReference type="ARBA" id="ARBA00022691"/>
    </source>
</evidence>
<proteinExistence type="predicted"/>
<accession>A0ABT0R5U7</accession>
<keyword evidence="2" id="KW-0808">Transferase</keyword>
<gene>
    <name evidence="4" type="ORF">M8N44_04125</name>
</gene>
<protein>
    <submittedName>
        <fullName evidence="4">DNA adenine methylase</fullName>
    </submittedName>
</protein>
<dbReference type="PANTHER" id="PTHR30481">
    <property type="entry name" value="DNA ADENINE METHYLASE"/>
    <property type="match status" value="1"/>
</dbReference>
<dbReference type="PRINTS" id="PR00505">
    <property type="entry name" value="D12N6MTFRASE"/>
</dbReference>